<gene>
    <name evidence="1" type="ORF">ILYODFUR_033376</name>
</gene>
<dbReference type="Proteomes" id="UP001482620">
    <property type="component" value="Unassembled WGS sequence"/>
</dbReference>
<dbReference type="EMBL" id="JAHRIQ010098343">
    <property type="protein sequence ID" value="MEQ2253548.1"/>
    <property type="molecule type" value="Genomic_DNA"/>
</dbReference>
<proteinExistence type="predicted"/>
<sequence>MHFARHSPKLLLCGAWRINGFQSTVALVLLLVRKPQKMWALCLSKFKVRKIHQRTPKEYIVVSVVGEGLCSIVSPPGWAAGGWILKDRVELDPGKSVSGPGQSILF</sequence>
<protein>
    <submittedName>
        <fullName evidence="1">Uncharacterized protein</fullName>
    </submittedName>
</protein>
<keyword evidence="2" id="KW-1185">Reference proteome</keyword>
<organism evidence="1 2">
    <name type="scientific">Ilyodon furcidens</name>
    <name type="common">goldbreast splitfin</name>
    <dbReference type="NCBI Taxonomy" id="33524"/>
    <lineage>
        <taxon>Eukaryota</taxon>
        <taxon>Metazoa</taxon>
        <taxon>Chordata</taxon>
        <taxon>Craniata</taxon>
        <taxon>Vertebrata</taxon>
        <taxon>Euteleostomi</taxon>
        <taxon>Actinopterygii</taxon>
        <taxon>Neopterygii</taxon>
        <taxon>Teleostei</taxon>
        <taxon>Neoteleostei</taxon>
        <taxon>Acanthomorphata</taxon>
        <taxon>Ovalentaria</taxon>
        <taxon>Atherinomorphae</taxon>
        <taxon>Cyprinodontiformes</taxon>
        <taxon>Goodeidae</taxon>
        <taxon>Ilyodon</taxon>
    </lineage>
</organism>
<comment type="caution">
    <text evidence="1">The sequence shown here is derived from an EMBL/GenBank/DDBJ whole genome shotgun (WGS) entry which is preliminary data.</text>
</comment>
<evidence type="ECO:0000313" key="2">
    <source>
        <dbReference type="Proteomes" id="UP001482620"/>
    </source>
</evidence>
<name>A0ABV0V883_9TELE</name>
<reference evidence="1 2" key="1">
    <citation type="submission" date="2021-06" db="EMBL/GenBank/DDBJ databases">
        <authorList>
            <person name="Palmer J.M."/>
        </authorList>
    </citation>
    <scope>NUCLEOTIDE SEQUENCE [LARGE SCALE GENOMIC DNA]</scope>
    <source>
        <strain evidence="2">if_2019</strain>
        <tissue evidence="1">Muscle</tissue>
    </source>
</reference>
<evidence type="ECO:0000313" key="1">
    <source>
        <dbReference type="EMBL" id="MEQ2253548.1"/>
    </source>
</evidence>
<accession>A0ABV0V883</accession>